<accession>A0A0M3DH70</accession>
<evidence type="ECO:0000256" key="6">
    <source>
        <dbReference type="ARBA" id="ARBA00022490"/>
    </source>
</evidence>
<evidence type="ECO:0000256" key="13">
    <source>
        <dbReference type="PIRSR" id="PIRSR000412-50"/>
    </source>
</evidence>
<dbReference type="RefSeq" id="WP_046822706.1">
    <property type="nucleotide sequence ID" value="NZ_LBBT01000161.1"/>
</dbReference>
<dbReference type="GO" id="GO:0004372">
    <property type="term" value="F:glycine hydroxymethyltransferase activity"/>
    <property type="evidence" value="ECO:0007669"/>
    <property type="project" value="UniProtKB-UniRule"/>
</dbReference>
<dbReference type="NCBIfam" id="NF000586">
    <property type="entry name" value="PRK00011.1"/>
    <property type="match status" value="1"/>
</dbReference>
<reference evidence="16 17" key="1">
    <citation type="submission" date="2015-04" db="EMBL/GenBank/DDBJ databases">
        <title>Microcin producing Clostridium sp. JC272T.</title>
        <authorList>
            <person name="Jyothsna T."/>
            <person name="Sasikala C."/>
            <person name="Ramana C."/>
        </authorList>
    </citation>
    <scope>NUCLEOTIDE SEQUENCE [LARGE SCALE GENOMIC DNA]</scope>
    <source>
        <strain evidence="16 17">JC272</strain>
    </source>
</reference>
<evidence type="ECO:0000256" key="12">
    <source>
        <dbReference type="HAMAP-Rule" id="MF_00051"/>
    </source>
</evidence>
<comment type="subcellular location">
    <subcellularLocation>
        <location evidence="3 12">Cytoplasm</location>
    </subcellularLocation>
</comment>
<dbReference type="PANTHER" id="PTHR11680:SF35">
    <property type="entry name" value="SERINE HYDROXYMETHYLTRANSFERASE 1"/>
    <property type="match status" value="1"/>
</dbReference>
<gene>
    <name evidence="12" type="primary">glyA</name>
    <name evidence="16" type="ORF">VN21_07470</name>
</gene>
<evidence type="ECO:0000256" key="5">
    <source>
        <dbReference type="ARBA" id="ARBA00011738"/>
    </source>
</evidence>
<evidence type="ECO:0000256" key="14">
    <source>
        <dbReference type="SAM" id="Coils"/>
    </source>
</evidence>
<dbReference type="GO" id="GO:0032259">
    <property type="term" value="P:methylation"/>
    <property type="evidence" value="ECO:0007669"/>
    <property type="project" value="UniProtKB-KW"/>
</dbReference>
<dbReference type="PROSITE" id="PS00096">
    <property type="entry name" value="SHMT"/>
    <property type="match status" value="1"/>
</dbReference>
<protein>
    <recommendedName>
        <fullName evidence="12">Serine hydroxymethyltransferase</fullName>
        <shortName evidence="12">SHMT</shortName>
        <shortName evidence="12">Serine methylase</shortName>
        <ecNumber evidence="12">2.1.2.1</ecNumber>
    </recommendedName>
</protein>
<evidence type="ECO:0000313" key="17">
    <source>
        <dbReference type="Proteomes" id="UP000034407"/>
    </source>
</evidence>
<dbReference type="UniPathway" id="UPA00288">
    <property type="reaction ID" value="UER01023"/>
</dbReference>
<feature type="binding site" evidence="12">
    <location>
        <begin position="122"/>
        <end position="124"/>
    </location>
    <ligand>
        <name>(6S)-5,6,7,8-tetrahydrofolate</name>
        <dbReference type="ChEBI" id="CHEBI:57453"/>
    </ligand>
</feature>
<keyword evidence="8 12" id="KW-0028">Amino-acid biosynthesis</keyword>
<dbReference type="HAMAP" id="MF_00051">
    <property type="entry name" value="SHMT"/>
    <property type="match status" value="1"/>
</dbReference>
<evidence type="ECO:0000256" key="1">
    <source>
        <dbReference type="ARBA" id="ARBA00001528"/>
    </source>
</evidence>
<comment type="caution">
    <text evidence="16">The sequence shown here is derived from an EMBL/GenBank/DDBJ whole genome shotgun (WGS) entry which is preliminary data.</text>
</comment>
<proteinExistence type="inferred from homology"/>
<feature type="binding site" evidence="12">
    <location>
        <position position="118"/>
    </location>
    <ligand>
        <name>(6S)-5,6,7,8-tetrahydrofolate</name>
        <dbReference type="ChEBI" id="CHEBI:57453"/>
    </ligand>
</feature>
<dbReference type="Proteomes" id="UP000034407">
    <property type="component" value="Unassembled WGS sequence"/>
</dbReference>
<evidence type="ECO:0000256" key="2">
    <source>
        <dbReference type="ARBA" id="ARBA00001933"/>
    </source>
</evidence>
<evidence type="ECO:0000256" key="7">
    <source>
        <dbReference type="ARBA" id="ARBA00022563"/>
    </source>
</evidence>
<name>A0A0M3DH70_9FIRM</name>
<evidence type="ECO:0000256" key="10">
    <source>
        <dbReference type="ARBA" id="ARBA00022898"/>
    </source>
</evidence>
<dbReference type="OrthoDB" id="9803846at2"/>
<feature type="coiled-coil region" evidence="14">
    <location>
        <begin position="6"/>
        <end position="33"/>
    </location>
</feature>
<dbReference type="GO" id="GO:0035999">
    <property type="term" value="P:tetrahydrofolate interconversion"/>
    <property type="evidence" value="ECO:0007669"/>
    <property type="project" value="UniProtKB-UniRule"/>
</dbReference>
<dbReference type="InterPro" id="IPR001085">
    <property type="entry name" value="Ser_HO-MeTrfase"/>
</dbReference>
<organism evidence="16 17">
    <name type="scientific">Paraclostridium benzoelyticum</name>
    <dbReference type="NCBI Taxonomy" id="1629550"/>
    <lineage>
        <taxon>Bacteria</taxon>
        <taxon>Bacillati</taxon>
        <taxon>Bacillota</taxon>
        <taxon>Clostridia</taxon>
        <taxon>Peptostreptococcales</taxon>
        <taxon>Peptostreptococcaceae</taxon>
        <taxon>Paraclostridium</taxon>
    </lineage>
</organism>
<evidence type="ECO:0000313" key="16">
    <source>
        <dbReference type="EMBL" id="KKY01668.1"/>
    </source>
</evidence>
<keyword evidence="6 12" id="KW-0963">Cytoplasm</keyword>
<dbReference type="InterPro" id="IPR039429">
    <property type="entry name" value="SHMT-like_dom"/>
</dbReference>
<comment type="pathway">
    <text evidence="12">One-carbon metabolism; tetrahydrofolate interconversion.</text>
</comment>
<sequence>MFKNLKRTDKEIYESMQRELERQQRNIELIASENIVSMAVMETMGSHLTNKYAEGYPGKRYYGGCEYIDEVETLAIERLKKIFGAEHANVQPHSGANANMGVYFSILKPGDKVMGMNLSQGGHLTHGSPANISGQYFEFTEYGVDLKDGRIDYDDIRTKAHEIKPKLIVAGASAYPREIDFKKFKEIADEVGAMLMVDMAHIAGLVAAGLHQNPCEVADFVTTTTHKTLRGPRGGVILCKEKYAKAIDKAIFPGTQGGPLEHIIASKAVAFKEALEPEFKEYQSQVIKNAKKLAEELMNRGFELVTGGTDNHLILLDLTNKNITGKEAEKRLDEAYITANKNTIPFDPNGAFVTSGIRLGTPAVTTRGMKEEDMKDIAEAIDLCLTYNKEEEAREKVVALTNKYPLYNEYKIFE</sequence>
<dbReference type="InterPro" id="IPR015421">
    <property type="entry name" value="PyrdxlP-dep_Trfase_major"/>
</dbReference>
<dbReference type="GO" id="GO:0019264">
    <property type="term" value="P:glycine biosynthetic process from serine"/>
    <property type="evidence" value="ECO:0007669"/>
    <property type="project" value="UniProtKB-UniRule"/>
</dbReference>
<feature type="domain" description="Serine hydroxymethyltransferase-like" evidence="15">
    <location>
        <begin position="5"/>
        <end position="381"/>
    </location>
</feature>
<keyword evidence="16" id="KW-0489">Methyltransferase</keyword>
<dbReference type="PATRIC" id="fig|1629550.3.peg.942"/>
<dbReference type="PIRSF" id="PIRSF000412">
    <property type="entry name" value="SHMT"/>
    <property type="match status" value="1"/>
</dbReference>
<keyword evidence="14" id="KW-0175">Coiled coil</keyword>
<keyword evidence="7 12" id="KW-0554">One-carbon metabolism</keyword>
<dbReference type="UniPathway" id="UPA00193"/>
<dbReference type="InterPro" id="IPR049943">
    <property type="entry name" value="Ser_HO-MeTrfase-like"/>
</dbReference>
<dbReference type="InterPro" id="IPR019798">
    <property type="entry name" value="Ser_HO-MeTrfase_PLP_BS"/>
</dbReference>
<dbReference type="Gene3D" id="3.40.640.10">
    <property type="entry name" value="Type I PLP-dependent aspartate aminotransferase-like (Major domain)"/>
    <property type="match status" value="1"/>
</dbReference>
<keyword evidence="17" id="KW-1185">Reference proteome</keyword>
<dbReference type="EMBL" id="LBBT01000161">
    <property type="protein sequence ID" value="KKY01668.1"/>
    <property type="molecule type" value="Genomic_DNA"/>
</dbReference>
<evidence type="ECO:0000256" key="9">
    <source>
        <dbReference type="ARBA" id="ARBA00022679"/>
    </source>
</evidence>
<dbReference type="GO" id="GO:0030170">
    <property type="term" value="F:pyridoxal phosphate binding"/>
    <property type="evidence" value="ECO:0007669"/>
    <property type="project" value="UniProtKB-UniRule"/>
</dbReference>
<dbReference type="Gene3D" id="3.90.1150.10">
    <property type="entry name" value="Aspartate Aminotransferase, domain 1"/>
    <property type="match status" value="1"/>
</dbReference>
<comment type="function">
    <text evidence="11">Catalyzes the reversible interconversion of serine and glycine with tetrahydrofolate (THF) serving as the one-carbon carrier. This reaction serves as the major source of one-carbon groups required for the biosynthesis of purines, thymidylate, methionine, and other important biomolecules. Also exhibits THF-independent aldolase activity toward beta-hydroxyamino acids, producing glycine and aldehydes, via a retro-aldol mechanism. Thus, is able to catalyze the cleavage of L-allo-threonine.</text>
</comment>
<dbReference type="InterPro" id="IPR015422">
    <property type="entry name" value="PyrdxlP-dep_Trfase_small"/>
</dbReference>
<dbReference type="Pfam" id="PF00464">
    <property type="entry name" value="SHMT"/>
    <property type="match status" value="1"/>
</dbReference>
<dbReference type="GO" id="GO:0008168">
    <property type="term" value="F:methyltransferase activity"/>
    <property type="evidence" value="ECO:0007669"/>
    <property type="project" value="UniProtKB-KW"/>
</dbReference>
<dbReference type="FunFam" id="3.40.640.10:FF:000001">
    <property type="entry name" value="Serine hydroxymethyltransferase"/>
    <property type="match status" value="1"/>
</dbReference>
<dbReference type="AlphaFoldDB" id="A0A0M3DH70"/>
<comment type="cofactor">
    <cofactor evidence="2 12 13">
        <name>pyridoxal 5'-phosphate</name>
        <dbReference type="ChEBI" id="CHEBI:597326"/>
    </cofactor>
</comment>
<dbReference type="EC" id="2.1.2.1" evidence="12"/>
<evidence type="ECO:0000256" key="4">
    <source>
        <dbReference type="ARBA" id="ARBA00006376"/>
    </source>
</evidence>
<comment type="subunit">
    <text evidence="5 12">Homodimer.</text>
</comment>
<dbReference type="GO" id="GO:0005829">
    <property type="term" value="C:cytosol"/>
    <property type="evidence" value="ECO:0007669"/>
    <property type="project" value="TreeGrafter"/>
</dbReference>
<dbReference type="FunFam" id="3.90.1150.10:FF:000003">
    <property type="entry name" value="Serine hydroxymethyltransferase"/>
    <property type="match status" value="1"/>
</dbReference>
<feature type="modified residue" description="N6-(pyridoxal phosphate)lysine" evidence="12 13">
    <location>
        <position position="227"/>
    </location>
</feature>
<evidence type="ECO:0000256" key="11">
    <source>
        <dbReference type="ARBA" id="ARBA00054606"/>
    </source>
</evidence>
<evidence type="ECO:0000259" key="15">
    <source>
        <dbReference type="Pfam" id="PF00464"/>
    </source>
</evidence>
<feature type="binding site" evidence="12">
    <location>
        <position position="241"/>
    </location>
    <ligand>
        <name>(6S)-5,6,7,8-tetrahydrofolate</name>
        <dbReference type="ChEBI" id="CHEBI:57453"/>
    </ligand>
</feature>
<comment type="caution">
    <text evidence="12">Lacks conserved residue(s) required for the propagation of feature annotation.</text>
</comment>
<comment type="similarity">
    <text evidence="4 12">Belongs to the SHMT family.</text>
</comment>
<dbReference type="InterPro" id="IPR015424">
    <property type="entry name" value="PyrdxlP-dep_Trfase"/>
</dbReference>
<dbReference type="PANTHER" id="PTHR11680">
    <property type="entry name" value="SERINE HYDROXYMETHYLTRANSFERASE"/>
    <property type="match status" value="1"/>
</dbReference>
<evidence type="ECO:0000256" key="8">
    <source>
        <dbReference type="ARBA" id="ARBA00022605"/>
    </source>
</evidence>
<comment type="catalytic activity">
    <reaction evidence="1 12">
        <text>(6R)-5,10-methylene-5,6,7,8-tetrahydrofolate + glycine + H2O = (6S)-5,6,7,8-tetrahydrofolate + L-serine</text>
        <dbReference type="Rhea" id="RHEA:15481"/>
        <dbReference type="ChEBI" id="CHEBI:15377"/>
        <dbReference type="ChEBI" id="CHEBI:15636"/>
        <dbReference type="ChEBI" id="CHEBI:33384"/>
        <dbReference type="ChEBI" id="CHEBI:57305"/>
        <dbReference type="ChEBI" id="CHEBI:57453"/>
        <dbReference type="EC" id="2.1.2.1"/>
    </reaction>
</comment>
<keyword evidence="9 12" id="KW-0808">Transferase</keyword>
<evidence type="ECO:0000256" key="3">
    <source>
        <dbReference type="ARBA" id="ARBA00004496"/>
    </source>
</evidence>
<comment type="pathway">
    <text evidence="12">Amino-acid biosynthesis; glycine biosynthesis; glycine from L-serine: step 1/1.</text>
</comment>
<dbReference type="SUPFAM" id="SSF53383">
    <property type="entry name" value="PLP-dependent transferases"/>
    <property type="match status" value="1"/>
</dbReference>
<keyword evidence="10 12" id="KW-0663">Pyridoxal phosphate</keyword>
<feature type="site" description="Plays an important role in substrate specificity" evidence="12">
    <location>
        <position position="226"/>
    </location>
</feature>
<dbReference type="CDD" id="cd00378">
    <property type="entry name" value="SHMT"/>
    <property type="match status" value="1"/>
</dbReference>